<dbReference type="InterPro" id="IPR004167">
    <property type="entry name" value="PSBD"/>
</dbReference>
<dbReference type="InterPro" id="IPR000089">
    <property type="entry name" value="Biotin_lipoyl"/>
</dbReference>
<feature type="domain" description="Peripheral subunit-binding (PSBD)" evidence="9">
    <location>
        <begin position="118"/>
        <end position="155"/>
    </location>
</feature>
<dbReference type="InterPro" id="IPR023213">
    <property type="entry name" value="CAT-like_dom_sf"/>
</dbReference>
<dbReference type="Pfam" id="PF00364">
    <property type="entry name" value="Biotin_lipoyl"/>
    <property type="match status" value="1"/>
</dbReference>
<proteinExistence type="inferred from homology"/>
<organism evidence="10 11">
    <name type="scientific">Heyndrickxia coagulans</name>
    <name type="common">Weizmannia coagulans</name>
    <dbReference type="NCBI Taxonomy" id="1398"/>
    <lineage>
        <taxon>Bacteria</taxon>
        <taxon>Bacillati</taxon>
        <taxon>Bacillota</taxon>
        <taxon>Bacilli</taxon>
        <taxon>Bacillales</taxon>
        <taxon>Bacillaceae</taxon>
        <taxon>Heyndrickxia</taxon>
    </lineage>
</organism>
<dbReference type="EMBL" id="LQYG01000027">
    <property type="protein sequence ID" value="KYC64474.1"/>
    <property type="molecule type" value="Genomic_DNA"/>
</dbReference>
<accession>A0A150K6C0</accession>
<evidence type="ECO:0000259" key="8">
    <source>
        <dbReference type="PROSITE" id="PS50968"/>
    </source>
</evidence>
<dbReference type="PANTHER" id="PTHR43178:SF5">
    <property type="entry name" value="LIPOAMIDE ACYLTRANSFERASE COMPONENT OF BRANCHED-CHAIN ALPHA-KETO ACID DEHYDROGENASE COMPLEX, MITOCHONDRIAL"/>
    <property type="match status" value="1"/>
</dbReference>
<dbReference type="InterPro" id="IPR036625">
    <property type="entry name" value="E3-bd_dom_sf"/>
</dbReference>
<gene>
    <name evidence="10" type="ORF">B4098_3182</name>
</gene>
<dbReference type="SUPFAM" id="SSF52777">
    <property type="entry name" value="CoA-dependent acyltransferases"/>
    <property type="match status" value="1"/>
</dbReference>
<dbReference type="InterPro" id="IPR011053">
    <property type="entry name" value="Single_hybrid_motif"/>
</dbReference>
<dbReference type="Gene3D" id="4.10.320.10">
    <property type="entry name" value="E3-binding domain"/>
    <property type="match status" value="1"/>
</dbReference>
<feature type="region of interest" description="Disordered" evidence="7">
    <location>
        <begin position="91"/>
        <end position="116"/>
    </location>
</feature>
<keyword evidence="5 6" id="KW-0012">Acyltransferase</keyword>
<evidence type="ECO:0000256" key="6">
    <source>
        <dbReference type="RuleBase" id="RU003423"/>
    </source>
</evidence>
<evidence type="ECO:0000259" key="9">
    <source>
        <dbReference type="PROSITE" id="PS51826"/>
    </source>
</evidence>
<evidence type="ECO:0000256" key="7">
    <source>
        <dbReference type="SAM" id="MobiDB-lite"/>
    </source>
</evidence>
<dbReference type="InterPro" id="IPR050743">
    <property type="entry name" value="2-oxoacid_DH_E2_comp"/>
</dbReference>
<name>A0A150K6C0_HEYCO</name>
<reference evidence="10 11" key="1">
    <citation type="submission" date="2016-01" db="EMBL/GenBank/DDBJ databases">
        <title>Genome Sequences of Twelve Sporeforming Bacillus Species Isolated from Foods.</title>
        <authorList>
            <person name="Berendsen E.M."/>
            <person name="Wells-Bennik M.H."/>
            <person name="Krawcyk A.O."/>
            <person name="De Jong A."/>
            <person name="Holsappel S."/>
            <person name="Eijlander R.T."/>
            <person name="Kuipers O.P."/>
        </authorList>
    </citation>
    <scope>NUCLEOTIDE SEQUENCE [LARGE SCALE GENOMIC DNA]</scope>
    <source>
        <strain evidence="10 11">B4098</strain>
    </source>
</reference>
<evidence type="ECO:0000256" key="1">
    <source>
        <dbReference type="ARBA" id="ARBA00001938"/>
    </source>
</evidence>
<dbReference type="GO" id="GO:0031405">
    <property type="term" value="F:lipoic acid binding"/>
    <property type="evidence" value="ECO:0007669"/>
    <property type="project" value="TreeGrafter"/>
</dbReference>
<feature type="compositionally biased region" description="Basic and acidic residues" evidence="7">
    <location>
        <begin position="91"/>
        <end position="101"/>
    </location>
</feature>
<dbReference type="InterPro" id="IPR001078">
    <property type="entry name" value="2-oxoacid_DH_actylTfrase"/>
</dbReference>
<dbReference type="PANTHER" id="PTHR43178">
    <property type="entry name" value="DIHYDROLIPOAMIDE ACETYLTRANSFERASE COMPONENT OF PYRUVATE DEHYDROGENASE COMPLEX"/>
    <property type="match status" value="1"/>
</dbReference>
<evidence type="ECO:0000256" key="4">
    <source>
        <dbReference type="ARBA" id="ARBA00022823"/>
    </source>
</evidence>
<feature type="domain" description="Lipoyl-binding" evidence="8">
    <location>
        <begin position="2"/>
        <end position="77"/>
    </location>
</feature>
<sequence>MPVEVIMPKLGMAMKEGTVSQWNKTEGEAVKKGDPIASISSEKIEMEIESPADGSVLKINVPEGKGVPPGTVICYIGNPDEEVAATAAPVQEEKGQKEEIQAAHPAPPPKKPGKARVKISPVARKMAEASGIKPEDIIGTGPGGRITKEDVEQAIASAKESRKQDIPVQAVAEEPQRIPVSGMRKVIAERMHLSLQSAAQLTITMKADVTELLALKTQVKETIAKRYGSKLTITDFAARAAILALENHPEMNSAFMDNTIVTYLEIHLGIATAVEKGLVVPVIRHAESKSLIDLAKEIKEKAAAARAGKLPADEMQGSTFTISSLGASGVEFFTPILNPPEAGILGVGAVSDEAVFIGDKIEKRSRLPLSLTFDHRVLDGAPAAAFLQTVKQYLEEPVTMLL</sequence>
<comment type="cofactor">
    <cofactor evidence="1 6">
        <name>(R)-lipoate</name>
        <dbReference type="ChEBI" id="CHEBI:83088"/>
    </cofactor>
</comment>
<dbReference type="Proteomes" id="UP000075288">
    <property type="component" value="Unassembled WGS sequence"/>
</dbReference>
<dbReference type="EC" id="2.3.1.-" evidence="6"/>
<dbReference type="AlphaFoldDB" id="A0A150K6C0"/>
<evidence type="ECO:0000256" key="2">
    <source>
        <dbReference type="ARBA" id="ARBA00007317"/>
    </source>
</evidence>
<dbReference type="FunFam" id="3.30.559.10:FF:000040">
    <property type="entry name" value="Dihydrolipoamide acetyltransferase component of pyruvate dehydrogenase complex"/>
    <property type="match status" value="1"/>
</dbReference>
<dbReference type="GO" id="GO:0016407">
    <property type="term" value="F:acetyltransferase activity"/>
    <property type="evidence" value="ECO:0007669"/>
    <property type="project" value="TreeGrafter"/>
</dbReference>
<dbReference type="Gene3D" id="3.30.559.10">
    <property type="entry name" value="Chloramphenicol acetyltransferase-like domain"/>
    <property type="match status" value="1"/>
</dbReference>
<evidence type="ECO:0000313" key="11">
    <source>
        <dbReference type="Proteomes" id="UP000075288"/>
    </source>
</evidence>
<dbReference type="CDD" id="cd06849">
    <property type="entry name" value="lipoyl_domain"/>
    <property type="match status" value="1"/>
</dbReference>
<dbReference type="SUPFAM" id="SSF51230">
    <property type="entry name" value="Single hybrid motif"/>
    <property type="match status" value="1"/>
</dbReference>
<dbReference type="PROSITE" id="PS50968">
    <property type="entry name" value="BIOTINYL_LIPOYL"/>
    <property type="match status" value="1"/>
</dbReference>
<dbReference type="Pfam" id="PF02817">
    <property type="entry name" value="E3_binding"/>
    <property type="match status" value="1"/>
</dbReference>
<evidence type="ECO:0000256" key="3">
    <source>
        <dbReference type="ARBA" id="ARBA00022679"/>
    </source>
</evidence>
<keyword evidence="4 6" id="KW-0450">Lipoyl</keyword>
<evidence type="ECO:0000313" key="10">
    <source>
        <dbReference type="EMBL" id="KYC64474.1"/>
    </source>
</evidence>
<dbReference type="Gene3D" id="2.40.50.100">
    <property type="match status" value="1"/>
</dbReference>
<dbReference type="RefSeq" id="WP_013859360.1">
    <property type="nucleotide sequence ID" value="NZ_LQYG01000027.1"/>
</dbReference>
<dbReference type="PATRIC" id="fig|1398.26.peg.2130"/>
<dbReference type="GO" id="GO:0005737">
    <property type="term" value="C:cytoplasm"/>
    <property type="evidence" value="ECO:0007669"/>
    <property type="project" value="TreeGrafter"/>
</dbReference>
<dbReference type="Pfam" id="PF00198">
    <property type="entry name" value="2-oxoacid_dh"/>
    <property type="match status" value="1"/>
</dbReference>
<keyword evidence="3 6" id="KW-0808">Transferase</keyword>
<comment type="caution">
    <text evidence="10">The sequence shown here is derived from an EMBL/GenBank/DDBJ whole genome shotgun (WGS) entry which is preliminary data.</text>
</comment>
<dbReference type="SUPFAM" id="SSF47005">
    <property type="entry name" value="Peripheral subunit-binding domain of 2-oxo acid dehydrogenase complex"/>
    <property type="match status" value="1"/>
</dbReference>
<dbReference type="PROSITE" id="PS51826">
    <property type="entry name" value="PSBD"/>
    <property type="match status" value="1"/>
</dbReference>
<comment type="similarity">
    <text evidence="2 6">Belongs to the 2-oxoacid dehydrogenase family.</text>
</comment>
<dbReference type="OMA" id="TPIFMEA"/>
<evidence type="ECO:0000256" key="5">
    <source>
        <dbReference type="ARBA" id="ARBA00023315"/>
    </source>
</evidence>
<protein>
    <recommendedName>
        <fullName evidence="6">Dihydrolipoamide acetyltransferase component of pyruvate dehydrogenase complex</fullName>
        <ecNumber evidence="6">2.3.1.-</ecNumber>
    </recommendedName>
</protein>